<reference evidence="2" key="1">
    <citation type="submission" date="2023-10" db="EMBL/GenBank/DDBJ databases">
        <authorList>
            <person name="Chen Y."/>
            <person name="Shah S."/>
            <person name="Dougan E. K."/>
            <person name="Thang M."/>
            <person name="Chan C."/>
        </authorList>
    </citation>
    <scope>NUCLEOTIDE SEQUENCE [LARGE SCALE GENOMIC DNA]</scope>
</reference>
<keyword evidence="3" id="KW-1185">Reference proteome</keyword>
<evidence type="ECO:0000313" key="3">
    <source>
        <dbReference type="Proteomes" id="UP001189429"/>
    </source>
</evidence>
<gene>
    <name evidence="2" type="ORF">PCOR1329_LOCUS44446</name>
</gene>
<dbReference type="Pfam" id="PF13646">
    <property type="entry name" value="HEAT_2"/>
    <property type="match status" value="1"/>
</dbReference>
<dbReference type="InterPro" id="IPR011989">
    <property type="entry name" value="ARM-like"/>
</dbReference>
<accession>A0ABN9U1U6</accession>
<proteinExistence type="predicted"/>
<feature type="non-terminal residue" evidence="2">
    <location>
        <position position="1"/>
    </location>
</feature>
<dbReference type="InterPro" id="IPR016024">
    <property type="entry name" value="ARM-type_fold"/>
</dbReference>
<comment type="caution">
    <text evidence="2">The sequence shown here is derived from an EMBL/GenBank/DDBJ whole genome shotgun (WGS) entry which is preliminary data.</text>
</comment>
<evidence type="ECO:0000313" key="2">
    <source>
        <dbReference type="EMBL" id="CAK0852770.1"/>
    </source>
</evidence>
<dbReference type="EMBL" id="CAUYUJ010015340">
    <property type="protein sequence ID" value="CAK0852770.1"/>
    <property type="molecule type" value="Genomic_DNA"/>
</dbReference>
<dbReference type="Gene3D" id="1.25.10.10">
    <property type="entry name" value="Leucine-rich Repeat Variant"/>
    <property type="match status" value="1"/>
</dbReference>
<feature type="region of interest" description="Disordered" evidence="1">
    <location>
        <begin position="112"/>
        <end position="135"/>
    </location>
</feature>
<dbReference type="Proteomes" id="UP001189429">
    <property type="component" value="Unassembled WGS sequence"/>
</dbReference>
<name>A0ABN9U1U6_9DINO</name>
<evidence type="ECO:0008006" key="4">
    <source>
        <dbReference type="Google" id="ProtNLM"/>
    </source>
</evidence>
<evidence type="ECO:0000256" key="1">
    <source>
        <dbReference type="SAM" id="MobiDB-lite"/>
    </source>
</evidence>
<dbReference type="SUPFAM" id="SSF48371">
    <property type="entry name" value="ARM repeat"/>
    <property type="match status" value="1"/>
</dbReference>
<organism evidence="2 3">
    <name type="scientific">Prorocentrum cordatum</name>
    <dbReference type="NCBI Taxonomy" id="2364126"/>
    <lineage>
        <taxon>Eukaryota</taxon>
        <taxon>Sar</taxon>
        <taxon>Alveolata</taxon>
        <taxon>Dinophyceae</taxon>
        <taxon>Prorocentrales</taxon>
        <taxon>Prorocentraceae</taxon>
        <taxon>Prorocentrum</taxon>
    </lineage>
</organism>
<protein>
    <recommendedName>
        <fullName evidence="4">HEAT repeat domain-containing protein</fullName>
    </recommendedName>
</protein>
<sequence>EELGRLPGAAGSPLALGAAGARLVDPDGIVRRAALSALVRLAAGTAAAEGSLQHAMGCLGDPDDNVRVVALAAVAELAPSAGDERALDAVCPHLRDADDDVRKAAATALGKLGAQGDRARTGRHPQGPVKAKLYA</sequence>